<evidence type="ECO:0000256" key="2">
    <source>
        <dbReference type="ARBA" id="ARBA00022475"/>
    </source>
</evidence>
<evidence type="ECO:0000256" key="3">
    <source>
        <dbReference type="ARBA" id="ARBA00022679"/>
    </source>
</evidence>
<dbReference type="InterPro" id="IPR001640">
    <property type="entry name" value="Lgt"/>
</dbReference>
<feature type="transmembrane region" description="Helical" evidence="7">
    <location>
        <begin position="21"/>
        <end position="40"/>
    </location>
</feature>
<keyword evidence="5 7" id="KW-1133">Transmembrane helix</keyword>
<keyword evidence="4 7" id="KW-0812">Transmembrane</keyword>
<dbReference type="HAMAP" id="MF_01147">
    <property type="entry name" value="Lgt"/>
    <property type="match status" value="1"/>
</dbReference>
<evidence type="ECO:0000313" key="10">
    <source>
        <dbReference type="Proteomes" id="UP000298412"/>
    </source>
</evidence>
<dbReference type="UniPathway" id="UPA00664"/>
<comment type="subcellular location">
    <subcellularLocation>
        <location evidence="7">Cell membrane</location>
        <topology evidence="7">Multi-pass membrane protein</topology>
    </subcellularLocation>
</comment>
<dbReference type="NCBIfam" id="TIGR00544">
    <property type="entry name" value="lgt"/>
    <property type="match status" value="1"/>
</dbReference>
<evidence type="ECO:0000256" key="5">
    <source>
        <dbReference type="ARBA" id="ARBA00022989"/>
    </source>
</evidence>
<keyword evidence="9" id="KW-0449">Lipoprotein</keyword>
<feature type="transmembrane region" description="Helical" evidence="7">
    <location>
        <begin position="52"/>
        <end position="71"/>
    </location>
</feature>
<keyword evidence="6 7" id="KW-0472">Membrane</keyword>
<dbReference type="OrthoDB" id="871140at2"/>
<dbReference type="GO" id="GO:0042158">
    <property type="term" value="P:lipoprotein biosynthetic process"/>
    <property type="evidence" value="ECO:0007669"/>
    <property type="project" value="UniProtKB-UniRule"/>
</dbReference>
<feature type="transmembrane region" description="Helical" evidence="7">
    <location>
        <begin position="91"/>
        <end position="115"/>
    </location>
</feature>
<comment type="catalytic activity">
    <reaction evidence="7">
        <text>L-cysteinyl-[prolipoprotein] + a 1,2-diacyl-sn-glycero-3-phospho-(1'-sn-glycerol) = an S-1,2-diacyl-sn-glyceryl-L-cysteinyl-[prolipoprotein] + sn-glycerol 1-phosphate + H(+)</text>
        <dbReference type="Rhea" id="RHEA:56712"/>
        <dbReference type="Rhea" id="RHEA-COMP:14679"/>
        <dbReference type="Rhea" id="RHEA-COMP:14680"/>
        <dbReference type="ChEBI" id="CHEBI:15378"/>
        <dbReference type="ChEBI" id="CHEBI:29950"/>
        <dbReference type="ChEBI" id="CHEBI:57685"/>
        <dbReference type="ChEBI" id="CHEBI:64716"/>
        <dbReference type="ChEBI" id="CHEBI:140658"/>
        <dbReference type="EC" id="2.5.1.145"/>
    </reaction>
</comment>
<feature type="transmembrane region" description="Helical" evidence="7">
    <location>
        <begin position="244"/>
        <end position="262"/>
    </location>
</feature>
<dbReference type="AlphaFoldDB" id="A0A4V3IE69"/>
<protein>
    <recommendedName>
        <fullName evidence="7">Phosphatidylglycerol--prolipoprotein diacylglyceryl transferase</fullName>
        <ecNumber evidence="7">2.5.1.145</ecNumber>
    </recommendedName>
</protein>
<keyword evidence="3 7" id="KW-0808">Transferase</keyword>
<comment type="caution">
    <text evidence="9">The sequence shown here is derived from an EMBL/GenBank/DDBJ whole genome shotgun (WGS) entry which is preliminary data.</text>
</comment>
<sequence length="314" mass="34257">MLLTSIPSPDISFFNVGPLRIHFYALFILAGVATAVWLTSRRLTIRGGEPGIVLDIALWTVPLGIVGGRLYHVITHPTDYFYAGADLWKTLYVWEGGLAIFGAVLFGAVGAYIACHRAGLRFLSFADALAPGMLIAQALGRFGNYFNHELFGAPTTLPWGLQIESSNPAFPAGLPAGTLFQPLFLYEMIWNLIGVVVILLAERQFTLRWGRTIGLYLIWYGIGRTWLEALRLDPTEFQLAGVKINMITALALALIGLTLIIVQTRRHPGPENSPYLPGRAWSPTPVVAHEEAPIIEPGSKSTSGSASDSETDQP</sequence>
<evidence type="ECO:0000256" key="7">
    <source>
        <dbReference type="HAMAP-Rule" id="MF_01147"/>
    </source>
</evidence>
<keyword evidence="9" id="KW-0328">Glycosyltransferase</keyword>
<feature type="binding site" evidence="7">
    <location>
        <position position="141"/>
    </location>
    <ligand>
        <name>a 1,2-diacyl-sn-glycero-3-phospho-(1'-sn-glycerol)</name>
        <dbReference type="ChEBI" id="CHEBI:64716"/>
    </ligand>
</feature>
<evidence type="ECO:0000256" key="1">
    <source>
        <dbReference type="ARBA" id="ARBA00007150"/>
    </source>
</evidence>
<evidence type="ECO:0000313" key="9">
    <source>
        <dbReference type="EMBL" id="TFC10468.1"/>
    </source>
</evidence>
<feature type="transmembrane region" description="Helical" evidence="7">
    <location>
        <begin position="213"/>
        <end position="232"/>
    </location>
</feature>
<name>A0A4V3IE69_9MICO</name>
<comment type="pathway">
    <text evidence="7">Protein modification; lipoprotein biosynthesis (diacylglyceryl transfer).</text>
</comment>
<dbReference type="EC" id="2.5.1.145" evidence="7"/>
<evidence type="ECO:0000256" key="8">
    <source>
        <dbReference type="SAM" id="MobiDB-lite"/>
    </source>
</evidence>
<organism evidence="9 10">
    <name type="scientific">Cryobacterium algoritolerans</name>
    <dbReference type="NCBI Taxonomy" id="1259184"/>
    <lineage>
        <taxon>Bacteria</taxon>
        <taxon>Bacillati</taxon>
        <taxon>Actinomycetota</taxon>
        <taxon>Actinomycetes</taxon>
        <taxon>Micrococcales</taxon>
        <taxon>Microbacteriaceae</taxon>
        <taxon>Cryobacterium</taxon>
    </lineage>
</organism>
<dbReference type="Proteomes" id="UP000298412">
    <property type="component" value="Unassembled WGS sequence"/>
</dbReference>
<gene>
    <name evidence="7" type="primary">lgt</name>
    <name evidence="9" type="ORF">E3O19_15645</name>
</gene>
<feature type="region of interest" description="Disordered" evidence="8">
    <location>
        <begin position="291"/>
        <end position="314"/>
    </location>
</feature>
<feature type="transmembrane region" description="Helical" evidence="7">
    <location>
        <begin position="122"/>
        <end position="140"/>
    </location>
</feature>
<comment type="function">
    <text evidence="7">Catalyzes the transfer of the diacylglyceryl group from phosphatidylglycerol to the sulfhydryl group of the N-terminal cysteine of a prolipoprotein, the first step in the formation of mature lipoproteins.</text>
</comment>
<dbReference type="GO" id="GO:0005886">
    <property type="term" value="C:plasma membrane"/>
    <property type="evidence" value="ECO:0007669"/>
    <property type="project" value="UniProtKB-SubCell"/>
</dbReference>
<dbReference type="EMBL" id="SOFP01000075">
    <property type="protein sequence ID" value="TFC10468.1"/>
    <property type="molecule type" value="Genomic_DNA"/>
</dbReference>
<comment type="similarity">
    <text evidence="1 7">Belongs to the Lgt family.</text>
</comment>
<dbReference type="GO" id="GO:0008961">
    <property type="term" value="F:phosphatidylglycerol-prolipoprotein diacylglyceryl transferase activity"/>
    <property type="evidence" value="ECO:0007669"/>
    <property type="project" value="UniProtKB-UniRule"/>
</dbReference>
<evidence type="ECO:0000256" key="4">
    <source>
        <dbReference type="ARBA" id="ARBA00022692"/>
    </source>
</evidence>
<feature type="compositionally biased region" description="Low complexity" evidence="8">
    <location>
        <begin position="299"/>
        <end position="308"/>
    </location>
</feature>
<accession>A0A4V3IE69</accession>
<evidence type="ECO:0000256" key="6">
    <source>
        <dbReference type="ARBA" id="ARBA00023136"/>
    </source>
</evidence>
<keyword evidence="2 7" id="KW-1003">Cell membrane</keyword>
<dbReference type="PROSITE" id="PS01311">
    <property type="entry name" value="LGT"/>
    <property type="match status" value="1"/>
</dbReference>
<dbReference type="Pfam" id="PF01790">
    <property type="entry name" value="LGT"/>
    <property type="match status" value="1"/>
</dbReference>
<reference evidence="9 10" key="1">
    <citation type="submission" date="2019-03" db="EMBL/GenBank/DDBJ databases">
        <title>Genomics of glacier-inhabiting Cryobacterium strains.</title>
        <authorList>
            <person name="Liu Q."/>
            <person name="Xin Y.-H."/>
        </authorList>
    </citation>
    <scope>NUCLEOTIDE SEQUENCE [LARGE SCALE GENOMIC DNA]</scope>
    <source>
        <strain evidence="9 10">MDT1-3</strain>
    </source>
</reference>
<dbReference type="PANTHER" id="PTHR30589:SF0">
    <property type="entry name" value="PHOSPHATIDYLGLYCEROL--PROLIPOPROTEIN DIACYLGLYCERYL TRANSFERASE"/>
    <property type="match status" value="1"/>
</dbReference>
<dbReference type="PANTHER" id="PTHR30589">
    <property type="entry name" value="PROLIPOPROTEIN DIACYLGLYCERYL TRANSFERASE"/>
    <property type="match status" value="1"/>
</dbReference>
<keyword evidence="10" id="KW-1185">Reference proteome</keyword>
<feature type="transmembrane region" description="Helical" evidence="7">
    <location>
        <begin position="183"/>
        <end position="201"/>
    </location>
</feature>
<proteinExistence type="inferred from homology"/>